<dbReference type="RefSeq" id="WP_033211506.1">
    <property type="nucleotide sequence ID" value="NZ_LGUP01000005.1"/>
</dbReference>
<dbReference type="HAMAP" id="MF_00984">
    <property type="entry name" value="SSB"/>
    <property type="match status" value="1"/>
</dbReference>
<sequence length="167" mass="18508">MVGETVITVVGNLTDDPELRLTPSGDTVAHFTVASTPRTFDRQSNEWRDAETLFLRCSVWRQEAEHVAESLTRGTRVIVQGRLRQRTYETREGERRTVIELEADEIGPSLRFAAVTITKPPHTGVPAGSRGGPRPPAEDPFTRPDGGERPVPAEGGRHAPREETEPF</sequence>
<evidence type="ECO:0000256" key="3">
    <source>
        <dbReference type="RuleBase" id="RU000524"/>
    </source>
</evidence>
<accession>A0A0L8LE62</accession>
<evidence type="ECO:0000256" key="1">
    <source>
        <dbReference type="ARBA" id="ARBA00023125"/>
    </source>
</evidence>
<evidence type="ECO:0000256" key="4">
    <source>
        <dbReference type="SAM" id="MobiDB-lite"/>
    </source>
</evidence>
<dbReference type="SUPFAM" id="SSF50249">
    <property type="entry name" value="Nucleic acid-binding proteins"/>
    <property type="match status" value="1"/>
</dbReference>
<feature type="region of interest" description="Disordered" evidence="4">
    <location>
        <begin position="117"/>
        <end position="167"/>
    </location>
</feature>
<comment type="caution">
    <text evidence="5">The sequence shown here is derived from an EMBL/GenBank/DDBJ whole genome shotgun (WGS) entry which is preliminary data.</text>
</comment>
<name>A0A0L8LE62_STRVR</name>
<evidence type="ECO:0000256" key="2">
    <source>
        <dbReference type="HAMAP-Rule" id="MF_00984"/>
    </source>
</evidence>
<feature type="compositionally biased region" description="Basic and acidic residues" evidence="4">
    <location>
        <begin position="155"/>
        <end position="167"/>
    </location>
</feature>
<dbReference type="Pfam" id="PF00436">
    <property type="entry name" value="SSB"/>
    <property type="match status" value="1"/>
</dbReference>
<comment type="caution">
    <text evidence="2">Lacks conserved residue(s) required for the propagation of feature annotation.</text>
</comment>
<dbReference type="EMBL" id="LGUP01000005">
    <property type="protein sequence ID" value="KOG36389.1"/>
    <property type="molecule type" value="Genomic_DNA"/>
</dbReference>
<dbReference type="AlphaFoldDB" id="A0A0L8LE62"/>
<dbReference type="PATRIC" id="fig|1938.6.peg.420"/>
<dbReference type="InterPro" id="IPR011344">
    <property type="entry name" value="ssDNA-bd"/>
</dbReference>
<dbReference type="NCBIfam" id="TIGR00621">
    <property type="entry name" value="ssb"/>
    <property type="match status" value="1"/>
</dbReference>
<dbReference type="GO" id="GO:0006260">
    <property type="term" value="P:DNA replication"/>
    <property type="evidence" value="ECO:0007669"/>
    <property type="project" value="InterPro"/>
</dbReference>
<comment type="subunit">
    <text evidence="2">Homotetramer.</text>
</comment>
<dbReference type="OrthoDB" id="9809878at2"/>
<gene>
    <name evidence="5" type="ORF">ADK34_01970</name>
</gene>
<keyword evidence="1 2" id="KW-0238">DNA-binding</keyword>
<dbReference type="Gene3D" id="2.40.50.140">
    <property type="entry name" value="Nucleic acid-binding proteins"/>
    <property type="match status" value="1"/>
</dbReference>
<feature type="compositionally biased region" description="Basic and acidic residues" evidence="4">
    <location>
        <begin position="136"/>
        <end position="148"/>
    </location>
</feature>
<protein>
    <recommendedName>
        <fullName evidence="2 3">Single-stranded DNA-binding protein</fullName>
        <shortName evidence="2">SSB</shortName>
    </recommendedName>
</protein>
<dbReference type="CDD" id="cd04496">
    <property type="entry name" value="SSB_OBF"/>
    <property type="match status" value="1"/>
</dbReference>
<dbReference type="InterPro" id="IPR012340">
    <property type="entry name" value="NA-bd_OB-fold"/>
</dbReference>
<dbReference type="PANTHER" id="PTHR10302">
    <property type="entry name" value="SINGLE-STRANDED DNA-BINDING PROTEIN"/>
    <property type="match status" value="1"/>
</dbReference>
<dbReference type="Proteomes" id="UP000037023">
    <property type="component" value="Unassembled WGS sequence"/>
</dbReference>
<dbReference type="PANTHER" id="PTHR10302:SF27">
    <property type="entry name" value="SINGLE-STRANDED DNA-BINDING PROTEIN"/>
    <property type="match status" value="1"/>
</dbReference>
<evidence type="ECO:0000313" key="5">
    <source>
        <dbReference type="EMBL" id="KOG36389.1"/>
    </source>
</evidence>
<dbReference type="GO" id="GO:0003697">
    <property type="term" value="F:single-stranded DNA binding"/>
    <property type="evidence" value="ECO:0007669"/>
    <property type="project" value="UniProtKB-UniRule"/>
</dbReference>
<reference evidence="5 6" key="1">
    <citation type="submission" date="2015-06" db="EMBL/GenBank/DDBJ databases">
        <authorList>
            <person name="Hoefler B.C."/>
            <person name="Straight P.D."/>
        </authorList>
    </citation>
    <scope>NUCLEOTIDE SEQUENCE [LARGE SCALE GENOMIC DNA]</scope>
    <source>
        <strain evidence="5 6">NRRL 3427</strain>
    </source>
</reference>
<dbReference type="NCBIfam" id="NF005851">
    <property type="entry name" value="PRK07772.1"/>
    <property type="match status" value="1"/>
</dbReference>
<organism evidence="5 6">
    <name type="scientific">Streptomyces viridochromogenes</name>
    <dbReference type="NCBI Taxonomy" id="1938"/>
    <lineage>
        <taxon>Bacteria</taxon>
        <taxon>Bacillati</taxon>
        <taxon>Actinomycetota</taxon>
        <taxon>Actinomycetes</taxon>
        <taxon>Kitasatosporales</taxon>
        <taxon>Streptomycetaceae</taxon>
        <taxon>Streptomyces</taxon>
    </lineage>
</organism>
<evidence type="ECO:0000313" key="6">
    <source>
        <dbReference type="Proteomes" id="UP000037023"/>
    </source>
</evidence>
<dbReference type="PROSITE" id="PS50935">
    <property type="entry name" value="SSB"/>
    <property type="match status" value="1"/>
</dbReference>
<proteinExistence type="inferred from homology"/>
<dbReference type="GO" id="GO:0009295">
    <property type="term" value="C:nucleoid"/>
    <property type="evidence" value="ECO:0007669"/>
    <property type="project" value="TreeGrafter"/>
</dbReference>
<dbReference type="InterPro" id="IPR000424">
    <property type="entry name" value="Primosome_PriB/ssb"/>
</dbReference>